<dbReference type="AlphaFoldDB" id="A0A7X8YFL4"/>
<reference evidence="2 3" key="1">
    <citation type="submission" date="2020-04" db="EMBL/GenBank/DDBJ databases">
        <title>Vibrio sp. SM6, a novel species isolated from seawater.</title>
        <authorList>
            <person name="Wang X."/>
        </authorList>
    </citation>
    <scope>NUCLEOTIDE SEQUENCE [LARGE SCALE GENOMIC DNA]</scope>
    <source>
        <strain evidence="2 3">SM6</strain>
    </source>
</reference>
<dbReference type="Proteomes" id="UP000535589">
    <property type="component" value="Unassembled WGS sequence"/>
</dbReference>
<name>A0A7X8YFL4_9VIBR</name>
<feature type="domain" description="ABM" evidence="1">
    <location>
        <begin position="1"/>
        <end position="62"/>
    </location>
</feature>
<evidence type="ECO:0000313" key="3">
    <source>
        <dbReference type="Proteomes" id="UP000535589"/>
    </source>
</evidence>
<dbReference type="Gene3D" id="3.30.70.100">
    <property type="match status" value="1"/>
</dbReference>
<proteinExistence type="predicted"/>
<dbReference type="GO" id="GO:0004497">
    <property type="term" value="F:monooxygenase activity"/>
    <property type="evidence" value="ECO:0007669"/>
    <property type="project" value="UniProtKB-KW"/>
</dbReference>
<dbReference type="EMBL" id="JABAIK010000001">
    <property type="protein sequence ID" value="NLS11635.1"/>
    <property type="molecule type" value="Genomic_DNA"/>
</dbReference>
<evidence type="ECO:0000259" key="1">
    <source>
        <dbReference type="Pfam" id="PF03992"/>
    </source>
</evidence>
<protein>
    <submittedName>
        <fullName evidence="2">Antibiotic biosynthesis monooxygenase</fullName>
    </submittedName>
</protein>
<sequence>MFVVVYEFEVTPGSEDLFRQAWLDVTKAIYRYCGSYGSRLHRSDEPQRFIGYAQWPSKAQWQKNYIATDAKEVQAREKMRACLIQSSVLYQLEVMDDYLQCELSNEFASSLTP</sequence>
<evidence type="ECO:0000313" key="2">
    <source>
        <dbReference type="EMBL" id="NLS11635.1"/>
    </source>
</evidence>
<keyword evidence="2" id="KW-0560">Oxidoreductase</keyword>
<organism evidence="2 3">
    <name type="scientific">Vibrio agarilyticus</name>
    <dbReference type="NCBI Taxonomy" id="2726741"/>
    <lineage>
        <taxon>Bacteria</taxon>
        <taxon>Pseudomonadati</taxon>
        <taxon>Pseudomonadota</taxon>
        <taxon>Gammaproteobacteria</taxon>
        <taxon>Vibrionales</taxon>
        <taxon>Vibrionaceae</taxon>
        <taxon>Vibrio</taxon>
    </lineage>
</organism>
<keyword evidence="2" id="KW-0503">Monooxygenase</keyword>
<dbReference type="InterPro" id="IPR011008">
    <property type="entry name" value="Dimeric_a/b-barrel"/>
</dbReference>
<accession>A0A7X8YFL4</accession>
<dbReference type="InterPro" id="IPR007138">
    <property type="entry name" value="ABM_dom"/>
</dbReference>
<keyword evidence="3" id="KW-1185">Reference proteome</keyword>
<gene>
    <name evidence="2" type="ORF">HGP28_01855</name>
</gene>
<dbReference type="Pfam" id="PF03992">
    <property type="entry name" value="ABM"/>
    <property type="match status" value="1"/>
</dbReference>
<dbReference type="SUPFAM" id="SSF54909">
    <property type="entry name" value="Dimeric alpha+beta barrel"/>
    <property type="match status" value="1"/>
</dbReference>
<comment type="caution">
    <text evidence="2">The sequence shown here is derived from an EMBL/GenBank/DDBJ whole genome shotgun (WGS) entry which is preliminary data.</text>
</comment>
<dbReference type="RefSeq" id="WP_168834724.1">
    <property type="nucleotide sequence ID" value="NZ_JABAIK010000001.1"/>
</dbReference>